<name>A0A7C9FXW0_9BACT</name>
<sequence length="146" mass="16988">MGQIHLIEKLFGEFYIAQAVWEELKNYENPKFDNEILQDLEKHVIKTKSENYLSVVMDYGESESVILCKELQADYLLIDDNKARTIAEALEIRCIGSVGLLIKAKQLGLVEKLKPIFTDWLENGRYFSKRFLNSILKEVEEEPFPD</sequence>
<evidence type="ECO:0000313" key="2">
    <source>
        <dbReference type="Proteomes" id="UP000479293"/>
    </source>
</evidence>
<proteinExistence type="predicted"/>
<gene>
    <name evidence="1" type="ORF">GBK04_08970</name>
</gene>
<dbReference type="Pfam" id="PF11848">
    <property type="entry name" value="DUF3368"/>
    <property type="match status" value="1"/>
</dbReference>
<reference evidence="1 2" key="1">
    <citation type="submission" date="2019-10" db="EMBL/GenBank/DDBJ databases">
        <title>Draft Genome Sequence of Cytophagaceae sp. SJW1-29.</title>
        <authorList>
            <person name="Choi A."/>
        </authorList>
    </citation>
    <scope>NUCLEOTIDE SEQUENCE [LARGE SCALE GENOMIC DNA]</scope>
    <source>
        <strain evidence="1 2">SJW1-29</strain>
    </source>
</reference>
<accession>A0A7C9FXW0</accession>
<dbReference type="EMBL" id="WHLY01000002">
    <property type="protein sequence ID" value="MPR33493.1"/>
    <property type="molecule type" value="Genomic_DNA"/>
</dbReference>
<keyword evidence="2" id="KW-1185">Reference proteome</keyword>
<protein>
    <submittedName>
        <fullName evidence="1">DUF3368 domain-containing protein</fullName>
    </submittedName>
</protein>
<dbReference type="InterPro" id="IPR021799">
    <property type="entry name" value="PIN-like_prokaryotic"/>
</dbReference>
<organism evidence="1 2">
    <name type="scientific">Salmonirosea aquatica</name>
    <dbReference type="NCBI Taxonomy" id="2654236"/>
    <lineage>
        <taxon>Bacteria</taxon>
        <taxon>Pseudomonadati</taxon>
        <taxon>Bacteroidota</taxon>
        <taxon>Cytophagia</taxon>
        <taxon>Cytophagales</taxon>
        <taxon>Spirosomataceae</taxon>
        <taxon>Salmonirosea</taxon>
    </lineage>
</organism>
<dbReference type="AlphaFoldDB" id="A0A7C9FXW0"/>
<evidence type="ECO:0000313" key="1">
    <source>
        <dbReference type="EMBL" id="MPR33493.1"/>
    </source>
</evidence>
<dbReference type="Proteomes" id="UP000479293">
    <property type="component" value="Unassembled WGS sequence"/>
</dbReference>
<dbReference type="PANTHER" id="PTHR39550:SF1">
    <property type="entry name" value="SLL0658 PROTEIN"/>
    <property type="match status" value="1"/>
</dbReference>
<dbReference type="PANTHER" id="PTHR39550">
    <property type="entry name" value="SLL0658 PROTEIN"/>
    <property type="match status" value="1"/>
</dbReference>
<comment type="caution">
    <text evidence="1">The sequence shown here is derived from an EMBL/GenBank/DDBJ whole genome shotgun (WGS) entry which is preliminary data.</text>
</comment>
<dbReference type="RefSeq" id="WP_152758782.1">
    <property type="nucleotide sequence ID" value="NZ_WHLY01000002.1"/>
</dbReference>